<dbReference type="Proteomes" id="UP000827897">
    <property type="component" value="Segment"/>
</dbReference>
<evidence type="ECO:0000313" key="1">
    <source>
        <dbReference type="EMBL" id="UGL61959.1"/>
    </source>
</evidence>
<proteinExistence type="predicted"/>
<protein>
    <submittedName>
        <fullName evidence="1">Uncharacterized protein</fullName>
    </submittedName>
</protein>
<evidence type="ECO:0000313" key="2">
    <source>
        <dbReference type="Proteomes" id="UP000827897"/>
    </source>
</evidence>
<keyword evidence="2" id="KW-1185">Reference proteome</keyword>
<organism evidence="1 2">
    <name type="scientific">Arthrobacter phage EastWest</name>
    <dbReference type="NCBI Taxonomy" id="2894292"/>
    <lineage>
        <taxon>Viruses</taxon>
        <taxon>Duplodnaviria</taxon>
        <taxon>Heunggongvirae</taxon>
        <taxon>Uroviricota</taxon>
        <taxon>Caudoviricetes</taxon>
        <taxon>Berryhillviridae</taxon>
        <taxon>Eastwestvirus</taxon>
        <taxon>Eastwestvirus eastwest</taxon>
    </lineage>
</organism>
<reference evidence="1" key="1">
    <citation type="submission" date="2021-10" db="EMBL/GenBank/DDBJ databases">
        <authorList>
            <person name="Valenzuela N."/>
            <person name="Pablo J."/>
            <person name="Strother B."/>
            <person name="Cravalho Y."/>
            <person name="Barto Z."/>
            <person name="Kane C."/>
            <person name="Chong R.A."/>
            <person name="Kawasaki K."/>
            <person name="Cruz S."/>
            <person name="Porter M.L."/>
            <person name="Pearce R."/>
            <person name="Hohenstein G."/>
            <person name="Li K."/>
            <person name="Kaniho J."/>
            <person name="Sadones M."/>
            <person name="Hamlin F."/>
            <person name="Daniels M."/>
            <person name="McKee K."/>
            <person name="Reed F."/>
            <person name="Donachie S."/>
            <person name="Bollivar D.W."/>
            <person name="Garlena R.A."/>
            <person name="Russell D.A."/>
            <person name="Jacobs-Sera D."/>
            <person name="Hatfull G.F."/>
        </authorList>
    </citation>
    <scope>NUCLEOTIDE SEQUENCE</scope>
</reference>
<sequence length="66" mass="6902">MTTSTCKHCGQSISTVSGVDWIHTAGGYRGKSRCDPADSGLRYGYNAGPAEQDCSAICLGSVESTR</sequence>
<name>A0AAE9C9K5_9CAUD</name>
<gene>
    <name evidence="1" type="primary">76</name>
    <name evidence="1" type="ORF">SEA_EASTWEST_76</name>
</gene>
<accession>A0AAE9C9K5</accession>
<dbReference type="EMBL" id="OK999980">
    <property type="protein sequence ID" value="UGL61959.1"/>
    <property type="molecule type" value="Genomic_DNA"/>
</dbReference>